<keyword evidence="4 10" id="KW-0347">Helicase</keyword>
<dbReference type="InterPro" id="IPR027417">
    <property type="entry name" value="P-loop_NTPase"/>
</dbReference>
<evidence type="ECO:0000313" key="15">
    <source>
        <dbReference type="Proteomes" id="UP000316714"/>
    </source>
</evidence>
<evidence type="ECO:0000256" key="6">
    <source>
        <dbReference type="ARBA" id="ARBA00023235"/>
    </source>
</evidence>
<dbReference type="EMBL" id="SIHJ01000001">
    <property type="protein sequence ID" value="TWT37522.1"/>
    <property type="molecule type" value="Genomic_DNA"/>
</dbReference>
<dbReference type="CDD" id="cd17932">
    <property type="entry name" value="DEXQc_UvrD"/>
    <property type="match status" value="1"/>
</dbReference>
<comment type="catalytic activity">
    <reaction evidence="7">
        <text>Couples ATP hydrolysis with the unwinding of duplex DNA by translocating in the 3'-5' direction.</text>
        <dbReference type="EC" id="5.6.2.4"/>
    </reaction>
</comment>
<evidence type="ECO:0000259" key="13">
    <source>
        <dbReference type="PROSITE" id="PS51217"/>
    </source>
</evidence>
<dbReference type="RefSeq" id="WP_146564856.1">
    <property type="nucleotide sequence ID" value="NZ_SIHJ01000001.1"/>
</dbReference>
<dbReference type="Proteomes" id="UP000316714">
    <property type="component" value="Unassembled WGS sequence"/>
</dbReference>
<dbReference type="SUPFAM" id="SSF52540">
    <property type="entry name" value="P-loop containing nucleoside triphosphate hydrolases"/>
    <property type="match status" value="1"/>
</dbReference>
<feature type="domain" description="UvrD-like helicase C-terminal" evidence="13">
    <location>
        <begin position="290"/>
        <end position="574"/>
    </location>
</feature>
<dbReference type="Gene3D" id="1.10.10.160">
    <property type="match status" value="1"/>
</dbReference>
<evidence type="ECO:0000256" key="1">
    <source>
        <dbReference type="ARBA" id="ARBA00009922"/>
    </source>
</evidence>
<dbReference type="GO" id="GO:0005829">
    <property type="term" value="C:cytosol"/>
    <property type="evidence" value="ECO:0007669"/>
    <property type="project" value="TreeGrafter"/>
</dbReference>
<dbReference type="OrthoDB" id="9810135at2"/>
<evidence type="ECO:0000256" key="11">
    <source>
        <dbReference type="SAM" id="MobiDB-lite"/>
    </source>
</evidence>
<dbReference type="GO" id="GO:0005524">
    <property type="term" value="F:ATP binding"/>
    <property type="evidence" value="ECO:0007669"/>
    <property type="project" value="UniProtKB-UniRule"/>
</dbReference>
<keyword evidence="15" id="KW-1185">Reference proteome</keyword>
<organism evidence="14 15">
    <name type="scientific">Posidoniimonas corsicana</name>
    <dbReference type="NCBI Taxonomy" id="1938618"/>
    <lineage>
        <taxon>Bacteria</taxon>
        <taxon>Pseudomonadati</taxon>
        <taxon>Planctomycetota</taxon>
        <taxon>Planctomycetia</taxon>
        <taxon>Pirellulales</taxon>
        <taxon>Lacipirellulaceae</taxon>
        <taxon>Posidoniimonas</taxon>
    </lineage>
</organism>
<sequence>MPSGLNPAQHDAVMTLRGPLLVLAGAGTGKTRVVTFRIAQLIKSGVPADRILAVTFTRKAAGEMQERAAELLNGGKRKRRKRGAPKPEISTFHSLCVRVLRRHATRLGYPEKFTIADRGDQESHARTALREIRAPNDALKPGDLLAIISQWKMRSITPSQAGGVAETDREHLAAVAYRRYQNHLKNSGSVDFDDLLYLTEELFRKFPSVRREEAGRFDHVMVDEYQDTNHSQYEIVRGLAMGHRNLCVVGDDDQSIYSWRGAEVTHILQFKQDWPDAKEVRLESNYRSRKPIIDYANTLIVHNAHRHDKVLRPAKGGGEPPRIMQYKDEATEAKEVVWDIGRKVETTKLRYRDVAILFRTNEQPRAFEAELRSQNIPYVLIGGMSFYDRREIRDVLAYLKLTANPDDEPSLLRILNTPPRGIGDGARKKMMEQAVSRGVPLWRVVTDAANVPGLTAAAKQGCASLVRMVEGWKADQGPVTRLIDRVIDEARYRQELDRLYPDPNERDARVAALGEVVNAASQFDDKERDPDDKQTPLEGFLEEIALGGPADGNDKESQLDQNAVGLLTLHAAKGLEFPHVYLVGMEEGILPHRRSIEADDGSIDEERRLAYVGVTRAQDRLTLSLALTRRKWGKPRDSMPSRFLYEMTGQAERAPHRHPRNQHANGRKR</sequence>
<proteinExistence type="inferred from homology"/>
<dbReference type="Gene3D" id="1.10.486.10">
    <property type="entry name" value="PCRA, domain 4"/>
    <property type="match status" value="1"/>
</dbReference>
<keyword evidence="6" id="KW-0413">Isomerase</keyword>
<evidence type="ECO:0000256" key="9">
    <source>
        <dbReference type="ARBA" id="ARBA00048988"/>
    </source>
</evidence>
<evidence type="ECO:0000256" key="8">
    <source>
        <dbReference type="ARBA" id="ARBA00034808"/>
    </source>
</evidence>
<dbReference type="AlphaFoldDB" id="A0A5C5VIK9"/>
<dbReference type="InterPro" id="IPR000212">
    <property type="entry name" value="DNA_helicase_UvrD/REP"/>
</dbReference>
<feature type="compositionally biased region" description="Basic residues" evidence="11">
    <location>
        <begin position="655"/>
        <end position="669"/>
    </location>
</feature>
<comment type="similarity">
    <text evidence="1">Belongs to the helicase family. UvrD subfamily.</text>
</comment>
<accession>A0A5C5VIK9</accession>
<comment type="caution">
    <text evidence="14">The sequence shown here is derived from an EMBL/GenBank/DDBJ whole genome shotgun (WGS) entry which is preliminary data.</text>
</comment>
<evidence type="ECO:0000256" key="4">
    <source>
        <dbReference type="ARBA" id="ARBA00022806"/>
    </source>
</evidence>
<feature type="domain" description="UvrD-like helicase ATP-binding" evidence="12">
    <location>
        <begin position="3"/>
        <end position="289"/>
    </location>
</feature>
<keyword evidence="3 10" id="KW-0378">Hydrolase</keyword>
<dbReference type="InterPro" id="IPR014016">
    <property type="entry name" value="UvrD-like_ATP-bd"/>
</dbReference>
<protein>
    <recommendedName>
        <fullName evidence="8">DNA 3'-5' helicase</fullName>
        <ecNumber evidence="8">5.6.2.4</ecNumber>
    </recommendedName>
</protein>
<dbReference type="EC" id="5.6.2.4" evidence="8"/>
<dbReference type="PANTHER" id="PTHR11070:SF64">
    <property type="entry name" value="ATP-DEPENDENT DNA HELICASE REP"/>
    <property type="match status" value="1"/>
</dbReference>
<dbReference type="PROSITE" id="PS51217">
    <property type="entry name" value="UVRD_HELICASE_CTER"/>
    <property type="match status" value="1"/>
</dbReference>
<feature type="region of interest" description="Disordered" evidence="11">
    <location>
        <begin position="633"/>
        <end position="669"/>
    </location>
</feature>
<evidence type="ECO:0000256" key="5">
    <source>
        <dbReference type="ARBA" id="ARBA00022840"/>
    </source>
</evidence>
<evidence type="ECO:0000256" key="3">
    <source>
        <dbReference type="ARBA" id="ARBA00022801"/>
    </source>
</evidence>
<evidence type="ECO:0000256" key="7">
    <source>
        <dbReference type="ARBA" id="ARBA00034617"/>
    </source>
</evidence>
<dbReference type="GO" id="GO:0016887">
    <property type="term" value="F:ATP hydrolysis activity"/>
    <property type="evidence" value="ECO:0007669"/>
    <property type="project" value="RHEA"/>
</dbReference>
<dbReference type="GO" id="GO:0003677">
    <property type="term" value="F:DNA binding"/>
    <property type="evidence" value="ECO:0007669"/>
    <property type="project" value="InterPro"/>
</dbReference>
<dbReference type="PANTHER" id="PTHR11070">
    <property type="entry name" value="UVRD / RECB / PCRA DNA HELICASE FAMILY MEMBER"/>
    <property type="match status" value="1"/>
</dbReference>
<feature type="binding site" evidence="10">
    <location>
        <begin position="24"/>
        <end position="31"/>
    </location>
    <ligand>
        <name>ATP</name>
        <dbReference type="ChEBI" id="CHEBI:30616"/>
    </ligand>
</feature>
<evidence type="ECO:0000259" key="12">
    <source>
        <dbReference type="PROSITE" id="PS51198"/>
    </source>
</evidence>
<dbReference type="Pfam" id="PF13361">
    <property type="entry name" value="UvrD_C"/>
    <property type="match status" value="1"/>
</dbReference>
<dbReference type="Gene3D" id="3.40.50.300">
    <property type="entry name" value="P-loop containing nucleotide triphosphate hydrolases"/>
    <property type="match status" value="2"/>
</dbReference>
<dbReference type="GO" id="GO:0000725">
    <property type="term" value="P:recombinational repair"/>
    <property type="evidence" value="ECO:0007669"/>
    <property type="project" value="TreeGrafter"/>
</dbReference>
<comment type="catalytic activity">
    <reaction evidence="9">
        <text>ATP + H2O = ADP + phosphate + H(+)</text>
        <dbReference type="Rhea" id="RHEA:13065"/>
        <dbReference type="ChEBI" id="CHEBI:15377"/>
        <dbReference type="ChEBI" id="CHEBI:15378"/>
        <dbReference type="ChEBI" id="CHEBI:30616"/>
        <dbReference type="ChEBI" id="CHEBI:43474"/>
        <dbReference type="ChEBI" id="CHEBI:456216"/>
        <dbReference type="EC" id="5.6.2.4"/>
    </reaction>
</comment>
<keyword evidence="5 10" id="KW-0067">ATP-binding</keyword>
<dbReference type="CDD" id="cd18807">
    <property type="entry name" value="SF1_C_UvrD"/>
    <property type="match status" value="1"/>
</dbReference>
<dbReference type="GO" id="GO:0043138">
    <property type="term" value="F:3'-5' DNA helicase activity"/>
    <property type="evidence" value="ECO:0007669"/>
    <property type="project" value="UniProtKB-EC"/>
</dbReference>
<evidence type="ECO:0000256" key="10">
    <source>
        <dbReference type="PROSITE-ProRule" id="PRU00560"/>
    </source>
</evidence>
<name>A0A5C5VIK9_9BACT</name>
<dbReference type="InterPro" id="IPR013986">
    <property type="entry name" value="DExx_box_DNA_helicase_dom_sf"/>
</dbReference>
<dbReference type="PROSITE" id="PS51198">
    <property type="entry name" value="UVRD_HELICASE_ATP_BIND"/>
    <property type="match status" value="1"/>
</dbReference>
<keyword evidence="2 10" id="KW-0547">Nucleotide-binding</keyword>
<dbReference type="InterPro" id="IPR014017">
    <property type="entry name" value="DNA_helicase_UvrD-like_C"/>
</dbReference>
<evidence type="ECO:0000313" key="14">
    <source>
        <dbReference type="EMBL" id="TWT37522.1"/>
    </source>
</evidence>
<dbReference type="Pfam" id="PF00580">
    <property type="entry name" value="UvrD-helicase"/>
    <property type="match status" value="1"/>
</dbReference>
<gene>
    <name evidence="14" type="primary">pcrA_2</name>
    <name evidence="14" type="ORF">KOR34_24740</name>
</gene>
<evidence type="ECO:0000256" key="2">
    <source>
        <dbReference type="ARBA" id="ARBA00022741"/>
    </source>
</evidence>
<reference evidence="14 15" key="1">
    <citation type="submission" date="2019-02" db="EMBL/GenBank/DDBJ databases">
        <title>Deep-cultivation of Planctomycetes and their phenomic and genomic characterization uncovers novel biology.</title>
        <authorList>
            <person name="Wiegand S."/>
            <person name="Jogler M."/>
            <person name="Boedeker C."/>
            <person name="Pinto D."/>
            <person name="Vollmers J."/>
            <person name="Rivas-Marin E."/>
            <person name="Kohn T."/>
            <person name="Peeters S.H."/>
            <person name="Heuer A."/>
            <person name="Rast P."/>
            <person name="Oberbeckmann S."/>
            <person name="Bunk B."/>
            <person name="Jeske O."/>
            <person name="Meyerdierks A."/>
            <person name="Storesund J.E."/>
            <person name="Kallscheuer N."/>
            <person name="Luecker S."/>
            <person name="Lage O.M."/>
            <person name="Pohl T."/>
            <person name="Merkel B.J."/>
            <person name="Hornburger P."/>
            <person name="Mueller R.-W."/>
            <person name="Bruemmer F."/>
            <person name="Labrenz M."/>
            <person name="Spormann A.M."/>
            <person name="Op Den Camp H."/>
            <person name="Overmann J."/>
            <person name="Amann R."/>
            <person name="Jetten M.S.M."/>
            <person name="Mascher T."/>
            <person name="Medema M.H."/>
            <person name="Devos D.P."/>
            <person name="Kaster A.-K."/>
            <person name="Ovreas L."/>
            <person name="Rohde M."/>
            <person name="Galperin M.Y."/>
            <person name="Jogler C."/>
        </authorList>
    </citation>
    <scope>NUCLEOTIDE SEQUENCE [LARGE SCALE GENOMIC DNA]</scope>
    <source>
        <strain evidence="14 15">KOR34</strain>
    </source>
</reference>